<reference evidence="2" key="2">
    <citation type="submission" date="2019-06" db="EMBL/GenBank/DDBJ databases">
        <title>Genomics analysis of Aphanomyces spp. identifies a new class of oomycete effector associated with host adaptation.</title>
        <authorList>
            <person name="Gaulin E."/>
        </authorList>
    </citation>
    <scope>NUCLEOTIDE SEQUENCE</scope>
    <source>
        <strain evidence="2">CBS 578.67</strain>
    </source>
</reference>
<organism evidence="3 4">
    <name type="scientific">Aphanomyces stellatus</name>
    <dbReference type="NCBI Taxonomy" id="120398"/>
    <lineage>
        <taxon>Eukaryota</taxon>
        <taxon>Sar</taxon>
        <taxon>Stramenopiles</taxon>
        <taxon>Oomycota</taxon>
        <taxon>Saprolegniomycetes</taxon>
        <taxon>Saprolegniales</taxon>
        <taxon>Verrucalvaceae</taxon>
        <taxon>Aphanomyces</taxon>
    </lineage>
</organism>
<evidence type="ECO:0000313" key="2">
    <source>
        <dbReference type="EMBL" id="KAF0684258.1"/>
    </source>
</evidence>
<feature type="compositionally biased region" description="Basic and acidic residues" evidence="1">
    <location>
        <begin position="24"/>
        <end position="33"/>
    </location>
</feature>
<evidence type="ECO:0000313" key="3">
    <source>
        <dbReference type="EMBL" id="VFU00367.1"/>
    </source>
</evidence>
<feature type="region of interest" description="Disordered" evidence="1">
    <location>
        <begin position="1"/>
        <end position="48"/>
    </location>
</feature>
<dbReference type="SUPFAM" id="SSF55961">
    <property type="entry name" value="Bet v1-like"/>
    <property type="match status" value="1"/>
</dbReference>
<feature type="compositionally biased region" description="Acidic residues" evidence="1">
    <location>
        <begin position="14"/>
        <end position="23"/>
    </location>
</feature>
<dbReference type="AlphaFoldDB" id="A0A485LQA9"/>
<evidence type="ECO:0000256" key="1">
    <source>
        <dbReference type="SAM" id="MobiDB-lite"/>
    </source>
</evidence>
<dbReference type="EMBL" id="VJMH01007304">
    <property type="protein sequence ID" value="KAF0684258.1"/>
    <property type="molecule type" value="Genomic_DNA"/>
</dbReference>
<protein>
    <submittedName>
        <fullName evidence="3">Aste57867_23722 protein</fullName>
    </submittedName>
</protein>
<accession>A0A485LQA9</accession>
<proteinExistence type="predicted"/>
<reference evidence="3 4" key="1">
    <citation type="submission" date="2019-03" db="EMBL/GenBank/DDBJ databases">
        <authorList>
            <person name="Gaulin E."/>
            <person name="Dumas B."/>
        </authorList>
    </citation>
    <scope>NUCLEOTIDE SEQUENCE [LARGE SCALE GENOMIC DNA]</scope>
    <source>
        <strain evidence="3">CBS 568.67</strain>
    </source>
</reference>
<keyword evidence="4" id="KW-1185">Reference proteome</keyword>
<evidence type="ECO:0000313" key="4">
    <source>
        <dbReference type="Proteomes" id="UP000332933"/>
    </source>
</evidence>
<sequence>MDECAADDNTYANDVEEEVADEDAAPRHPEDGKNATQKTRRRRFKRRPVHEIAHLKSQVEQLEAQIPNTSSDVAPTEEVSFWQSTANVERAAVQTARLSNNALRNAVHERTLFFAEMETLLLKKPRVDPELLGDPATEFYHRYHLPDGDIRRRVRAMHAILNGEYRHVTRVLGDAGLLDAEEDTFWVKFKPQANDVVVAEAVEHLVLAAPFDVVTNAVWRVFGGDHCEPLLDGFVESVEWIDECLLYSSMVTSQRGRDCHANILYKKYPEPDRNVIVVRSVLHDPQRPTASNALVENVVGWVQISALPDNPDACRMTMLLQVDSGQPDPMDPSQLSDLAKLVETISVAQRPAVRGRFPDAPAGTVACETTLPVPTWREILPRGVRFERTFKAAVNAAVHDFNTTKDAMRDGATTTATT</sequence>
<feature type="compositionally biased region" description="Basic residues" evidence="1">
    <location>
        <begin position="38"/>
        <end position="48"/>
    </location>
</feature>
<gene>
    <name evidence="3" type="primary">Aste57867_23722</name>
    <name evidence="2" type="ORF">As57867_023650</name>
    <name evidence="3" type="ORF">ASTE57867_23722</name>
</gene>
<dbReference type="EMBL" id="CAADRA010007330">
    <property type="protein sequence ID" value="VFU00367.1"/>
    <property type="molecule type" value="Genomic_DNA"/>
</dbReference>
<name>A0A485LQA9_9STRA</name>
<dbReference type="OrthoDB" id="72677at2759"/>
<dbReference type="Proteomes" id="UP000332933">
    <property type="component" value="Unassembled WGS sequence"/>
</dbReference>